<comment type="similarity">
    <text evidence="1">Belongs to the FAD-binding monooxygenase family.</text>
</comment>
<dbReference type="PANTHER" id="PTHR42877:SF4">
    <property type="entry name" value="FAD_NAD(P)-BINDING DOMAIN-CONTAINING PROTEIN-RELATED"/>
    <property type="match status" value="1"/>
</dbReference>
<dbReference type="InterPro" id="IPR036188">
    <property type="entry name" value="FAD/NAD-bd_sf"/>
</dbReference>
<dbReference type="Proteomes" id="UP001596263">
    <property type="component" value="Unassembled WGS sequence"/>
</dbReference>
<evidence type="ECO:0000313" key="5">
    <source>
        <dbReference type="EMBL" id="MFC5217824.1"/>
    </source>
</evidence>
<comment type="caution">
    <text evidence="5">The sequence shown here is derived from an EMBL/GenBank/DDBJ whole genome shotgun (WGS) entry which is preliminary data.</text>
</comment>
<proteinExistence type="inferred from homology"/>
<dbReference type="Pfam" id="PF00743">
    <property type="entry name" value="FMO-like"/>
    <property type="match status" value="1"/>
</dbReference>
<dbReference type="RefSeq" id="WP_380859444.1">
    <property type="nucleotide sequence ID" value="NZ_JBHSKM010000022.1"/>
</dbReference>
<keyword evidence="2" id="KW-0285">Flavoprotein</keyword>
<protein>
    <submittedName>
        <fullName evidence="5">Flavin-containing monooxygenase</fullName>
        <ecNumber evidence="5">1.14.13.-</ecNumber>
    </submittedName>
</protein>
<dbReference type="InterPro" id="IPR020946">
    <property type="entry name" value="Flavin_mOase-like"/>
</dbReference>
<keyword evidence="4 5" id="KW-0560">Oxidoreductase</keyword>
<sequence length="511" mass="55958">MTGRQGPSVRVAVIGAGFAGLAAAVQLKRQGIDSFTVFEKAGDLGGTWRDNTYPGAGCDIPSHLYSYAFAPYRDSRVRYPGQSEVLEYLRACARENGVERHVRYGTEITSVRYDDVSGHWTLHTADGRTHTAEAVIAAMGQLHRPNVPRLPGAEDFAGTAFHTAHWDHAHTLDGRSVAVVGTGSSAAQVVPAIADRVRRLQVFQRTANWVLPKPNARFHPALSLLLRTVPAAHHAYRSMLFRRSEAVLLPALRGNRLLGSMLRTMALRHMRAGVPDPELRARLTPDFAVGCKRVVLSSDWYPTLARDHVDVVTEPIARITEKGIETADGVHREVDTIVYATGFRTTEFLAPMTVTGRGGRSLHEVWRGGARAYLGIHVPGFPNLFLMYGPNTNLGHNSVILTLEAQAGHIARCVSLLAARAADGEGWGMEAEQDALDTWQRRVDDGSAGTVWAGSCTNWFKTGDGVLTNNWPYRTTLYQRLTARPDPAAFRFLPAAENPSESTGDLHHVPD</sequence>
<dbReference type="PANTHER" id="PTHR42877">
    <property type="entry name" value="L-ORNITHINE N(5)-MONOOXYGENASE-RELATED"/>
    <property type="match status" value="1"/>
</dbReference>
<name>A0ABW0CPR7_STRCD</name>
<evidence type="ECO:0000256" key="1">
    <source>
        <dbReference type="ARBA" id="ARBA00010139"/>
    </source>
</evidence>
<reference evidence="6" key="1">
    <citation type="journal article" date="2019" name="Int. J. Syst. Evol. Microbiol.">
        <title>The Global Catalogue of Microorganisms (GCM) 10K type strain sequencing project: providing services to taxonomists for standard genome sequencing and annotation.</title>
        <authorList>
            <consortium name="The Broad Institute Genomics Platform"/>
            <consortium name="The Broad Institute Genome Sequencing Center for Infectious Disease"/>
            <person name="Wu L."/>
            <person name="Ma J."/>
        </authorList>
    </citation>
    <scope>NUCLEOTIDE SEQUENCE [LARGE SCALE GENOMIC DNA]</scope>
    <source>
        <strain evidence="6">KCTC 42586</strain>
    </source>
</reference>
<dbReference type="EC" id="1.14.13.-" evidence="5"/>
<accession>A0ABW0CPR7</accession>
<dbReference type="SUPFAM" id="SSF51905">
    <property type="entry name" value="FAD/NAD(P)-binding domain"/>
    <property type="match status" value="1"/>
</dbReference>
<dbReference type="GO" id="GO:0004497">
    <property type="term" value="F:monooxygenase activity"/>
    <property type="evidence" value="ECO:0007669"/>
    <property type="project" value="UniProtKB-KW"/>
</dbReference>
<dbReference type="PRINTS" id="PR00419">
    <property type="entry name" value="ADXRDTASE"/>
</dbReference>
<dbReference type="EMBL" id="JBHSKM010000022">
    <property type="protein sequence ID" value="MFC5217824.1"/>
    <property type="molecule type" value="Genomic_DNA"/>
</dbReference>
<evidence type="ECO:0000256" key="2">
    <source>
        <dbReference type="ARBA" id="ARBA00022630"/>
    </source>
</evidence>
<dbReference type="Gene3D" id="3.50.50.60">
    <property type="entry name" value="FAD/NAD(P)-binding domain"/>
    <property type="match status" value="2"/>
</dbReference>
<organism evidence="5 6">
    <name type="scientific">Streptomyces coerulescens</name>
    <dbReference type="NCBI Taxonomy" id="29304"/>
    <lineage>
        <taxon>Bacteria</taxon>
        <taxon>Bacillati</taxon>
        <taxon>Actinomycetota</taxon>
        <taxon>Actinomycetes</taxon>
        <taxon>Kitasatosporales</taxon>
        <taxon>Streptomycetaceae</taxon>
        <taxon>Streptomyces</taxon>
    </lineage>
</organism>
<gene>
    <name evidence="5" type="ORF">ACFPQ9_28725</name>
</gene>
<evidence type="ECO:0000256" key="3">
    <source>
        <dbReference type="ARBA" id="ARBA00022827"/>
    </source>
</evidence>
<evidence type="ECO:0000313" key="6">
    <source>
        <dbReference type="Proteomes" id="UP001596263"/>
    </source>
</evidence>
<dbReference type="InterPro" id="IPR051209">
    <property type="entry name" value="FAD-bind_Monooxygenase_sf"/>
</dbReference>
<evidence type="ECO:0000256" key="4">
    <source>
        <dbReference type="ARBA" id="ARBA00023002"/>
    </source>
</evidence>
<keyword evidence="6" id="KW-1185">Reference proteome</keyword>
<keyword evidence="3" id="KW-0274">FAD</keyword>
<keyword evidence="5" id="KW-0503">Monooxygenase</keyword>